<feature type="transmembrane region" description="Helical" evidence="6">
    <location>
        <begin position="91"/>
        <end position="116"/>
    </location>
</feature>
<evidence type="ECO:0000256" key="4">
    <source>
        <dbReference type="ARBA" id="ARBA00022989"/>
    </source>
</evidence>
<evidence type="ECO:0000256" key="6">
    <source>
        <dbReference type="SAM" id="Phobius"/>
    </source>
</evidence>
<feature type="domain" description="Thioredoxin" evidence="7">
    <location>
        <begin position="110"/>
        <end position="262"/>
    </location>
</feature>
<name>A0ABQ8TH35_PERAM</name>
<evidence type="ECO:0000256" key="2">
    <source>
        <dbReference type="ARBA" id="ARBA00022692"/>
    </source>
</evidence>
<evidence type="ECO:0000256" key="5">
    <source>
        <dbReference type="ARBA" id="ARBA00023136"/>
    </source>
</evidence>
<dbReference type="PANTHER" id="PTHR15853:SF0">
    <property type="entry name" value="THIOREDOXIN-RELATED TRANSMEMBRANE PROTEIN 2"/>
    <property type="match status" value="1"/>
</dbReference>
<keyword evidence="2 6" id="KW-0812">Transmembrane</keyword>
<dbReference type="InterPro" id="IPR013766">
    <property type="entry name" value="Thioredoxin_domain"/>
</dbReference>
<comment type="caution">
    <text evidence="8">The sequence shown here is derived from an EMBL/GenBank/DDBJ whole genome shotgun (WGS) entry which is preliminary data.</text>
</comment>
<evidence type="ECO:0000259" key="7">
    <source>
        <dbReference type="PROSITE" id="PS51352"/>
    </source>
</evidence>
<evidence type="ECO:0000256" key="3">
    <source>
        <dbReference type="ARBA" id="ARBA00022729"/>
    </source>
</evidence>
<dbReference type="Proteomes" id="UP001148838">
    <property type="component" value="Unassembled WGS sequence"/>
</dbReference>
<dbReference type="InterPro" id="IPR036249">
    <property type="entry name" value="Thioredoxin-like_sf"/>
</dbReference>
<sequence>MWAESICAGVYCGQHQLESAKGLSYLAAKKLPIFCNVIFPSSAPQCELDTRESEILFFLLIVVMIRTKKAGSVTMINYLTSSFMYNKVANLILWFYADVRLGIGYAILFVLLGMLLPEPTYSGPENVVYFRTAAGLEEELQRDRKVTWLVVFYTVWNPACTNFAPTFAQLSTQYTLENLKFGKIDVGRYPDAAQKYNVSDSSMSRQLPSLILFKEGKEVTRRPTADHKGKLIKFFFSEVSTVNSDVLASSSSSLRFMQEGLKQFLKYE</sequence>
<evidence type="ECO:0000256" key="1">
    <source>
        <dbReference type="ARBA" id="ARBA00004479"/>
    </source>
</evidence>
<organism evidence="8 9">
    <name type="scientific">Periplaneta americana</name>
    <name type="common">American cockroach</name>
    <name type="synonym">Blatta americana</name>
    <dbReference type="NCBI Taxonomy" id="6978"/>
    <lineage>
        <taxon>Eukaryota</taxon>
        <taxon>Metazoa</taxon>
        <taxon>Ecdysozoa</taxon>
        <taxon>Arthropoda</taxon>
        <taxon>Hexapoda</taxon>
        <taxon>Insecta</taxon>
        <taxon>Pterygota</taxon>
        <taxon>Neoptera</taxon>
        <taxon>Polyneoptera</taxon>
        <taxon>Dictyoptera</taxon>
        <taxon>Blattodea</taxon>
        <taxon>Blattoidea</taxon>
        <taxon>Blattidae</taxon>
        <taxon>Blattinae</taxon>
        <taxon>Periplaneta</taxon>
    </lineage>
</organism>
<reference evidence="8 9" key="1">
    <citation type="journal article" date="2022" name="Allergy">
        <title>Genome assembly and annotation of Periplaneta americana reveal a comprehensive cockroach allergen profile.</title>
        <authorList>
            <person name="Wang L."/>
            <person name="Xiong Q."/>
            <person name="Saelim N."/>
            <person name="Wang L."/>
            <person name="Nong W."/>
            <person name="Wan A.T."/>
            <person name="Shi M."/>
            <person name="Liu X."/>
            <person name="Cao Q."/>
            <person name="Hui J.H.L."/>
            <person name="Sookrung N."/>
            <person name="Leung T.F."/>
            <person name="Tungtrongchitr A."/>
            <person name="Tsui S.K.W."/>
        </authorList>
    </citation>
    <scope>NUCLEOTIDE SEQUENCE [LARGE SCALE GENOMIC DNA]</scope>
    <source>
        <strain evidence="8">PWHHKU_190912</strain>
    </source>
</reference>
<dbReference type="Gene3D" id="3.40.30.10">
    <property type="entry name" value="Glutaredoxin"/>
    <property type="match status" value="1"/>
</dbReference>
<comment type="subcellular location">
    <subcellularLocation>
        <location evidence="1">Membrane</location>
        <topology evidence="1">Single-pass type I membrane protein</topology>
    </subcellularLocation>
</comment>
<accession>A0ABQ8TH35</accession>
<dbReference type="Pfam" id="PF00085">
    <property type="entry name" value="Thioredoxin"/>
    <property type="match status" value="1"/>
</dbReference>
<evidence type="ECO:0000313" key="9">
    <source>
        <dbReference type="Proteomes" id="UP001148838"/>
    </source>
</evidence>
<proteinExistence type="predicted"/>
<dbReference type="PROSITE" id="PS51352">
    <property type="entry name" value="THIOREDOXIN_2"/>
    <property type="match status" value="1"/>
</dbReference>
<evidence type="ECO:0000313" key="8">
    <source>
        <dbReference type="EMBL" id="KAJ4445446.1"/>
    </source>
</evidence>
<protein>
    <recommendedName>
        <fullName evidence="7">Thioredoxin domain-containing protein</fullName>
    </recommendedName>
</protein>
<keyword evidence="5 6" id="KW-0472">Membrane</keyword>
<dbReference type="SUPFAM" id="SSF52833">
    <property type="entry name" value="Thioredoxin-like"/>
    <property type="match status" value="1"/>
</dbReference>
<dbReference type="CDD" id="cd02962">
    <property type="entry name" value="TMX2"/>
    <property type="match status" value="1"/>
</dbReference>
<dbReference type="PANTHER" id="PTHR15853">
    <property type="entry name" value="THIOREDOXIN-RELATED"/>
    <property type="match status" value="1"/>
</dbReference>
<gene>
    <name evidence="8" type="ORF">ANN_07251</name>
</gene>
<keyword evidence="3" id="KW-0732">Signal</keyword>
<keyword evidence="9" id="KW-1185">Reference proteome</keyword>
<dbReference type="EMBL" id="JAJSOF020000011">
    <property type="protein sequence ID" value="KAJ4445446.1"/>
    <property type="molecule type" value="Genomic_DNA"/>
</dbReference>
<dbReference type="InterPro" id="IPR039101">
    <property type="entry name" value="TMX2"/>
</dbReference>
<keyword evidence="4 6" id="KW-1133">Transmembrane helix</keyword>
<dbReference type="InterPro" id="IPR037463">
    <property type="entry name" value="TMX2_thioredoxin_dom"/>
</dbReference>